<dbReference type="Proteomes" id="UP000769528">
    <property type="component" value="Unassembled WGS sequence"/>
</dbReference>
<reference evidence="7" key="1">
    <citation type="journal article" date="2021" name="Open Biol.">
        <title>Shared evolutionary footprints suggest mitochondrial oxidative damage underlies multiple complex I losses in fungi.</title>
        <authorList>
            <person name="Schikora-Tamarit M.A."/>
            <person name="Marcet-Houben M."/>
            <person name="Nosek J."/>
            <person name="Gabaldon T."/>
        </authorList>
    </citation>
    <scope>NUCLEOTIDE SEQUENCE</scope>
    <source>
        <strain evidence="7">CBS6341</strain>
    </source>
</reference>
<reference evidence="7" key="2">
    <citation type="submission" date="2021-01" db="EMBL/GenBank/DDBJ databases">
        <authorList>
            <person name="Schikora-Tamarit M.A."/>
        </authorList>
    </citation>
    <scope>NUCLEOTIDE SEQUENCE</scope>
    <source>
        <strain evidence="7">CBS6341</strain>
    </source>
</reference>
<evidence type="ECO:0000313" key="7">
    <source>
        <dbReference type="EMBL" id="KAH3664394.1"/>
    </source>
</evidence>
<evidence type="ECO:0000256" key="5">
    <source>
        <dbReference type="SAM" id="Coils"/>
    </source>
</evidence>
<protein>
    <recommendedName>
        <fullName evidence="6">Septin-type G domain-containing protein</fullName>
    </recommendedName>
</protein>
<dbReference type="SUPFAM" id="SSF52540">
    <property type="entry name" value="P-loop containing nucleoside triphosphate hydrolases"/>
    <property type="match status" value="1"/>
</dbReference>
<gene>
    <name evidence="7" type="ORF">WICMUC_005779</name>
</gene>
<feature type="coiled-coil region" evidence="5">
    <location>
        <begin position="330"/>
        <end position="367"/>
    </location>
</feature>
<dbReference type="CDD" id="cd01850">
    <property type="entry name" value="CDC_Septin"/>
    <property type="match status" value="1"/>
</dbReference>
<evidence type="ECO:0000256" key="3">
    <source>
        <dbReference type="ARBA" id="ARBA00023134"/>
    </source>
</evidence>
<dbReference type="PANTHER" id="PTHR18884">
    <property type="entry name" value="SEPTIN"/>
    <property type="match status" value="1"/>
</dbReference>
<dbReference type="Gene3D" id="3.40.50.300">
    <property type="entry name" value="P-loop containing nucleotide triphosphate hydrolases"/>
    <property type="match status" value="1"/>
</dbReference>
<name>A0A9P8P477_9ASCO</name>
<organism evidence="7 8">
    <name type="scientific">Wickerhamomyces mucosus</name>
    <dbReference type="NCBI Taxonomy" id="1378264"/>
    <lineage>
        <taxon>Eukaryota</taxon>
        <taxon>Fungi</taxon>
        <taxon>Dikarya</taxon>
        <taxon>Ascomycota</taxon>
        <taxon>Saccharomycotina</taxon>
        <taxon>Saccharomycetes</taxon>
        <taxon>Phaffomycetales</taxon>
        <taxon>Wickerhamomycetaceae</taxon>
        <taxon>Wickerhamomyces</taxon>
    </lineage>
</organism>
<dbReference type="Pfam" id="PF00735">
    <property type="entry name" value="Septin"/>
    <property type="match status" value="1"/>
</dbReference>
<accession>A0A9P8P477</accession>
<comment type="similarity">
    <text evidence="4">Belongs to the TRAFAC class TrmE-Era-EngA-EngB-Septin-like GTPase superfamily. Septin GTPase family.</text>
</comment>
<feature type="domain" description="Septin-type G" evidence="6">
    <location>
        <begin position="20"/>
        <end position="295"/>
    </location>
</feature>
<dbReference type="GO" id="GO:0005935">
    <property type="term" value="C:cellular bud neck"/>
    <property type="evidence" value="ECO:0007669"/>
    <property type="project" value="UniProtKB-SubCell"/>
</dbReference>
<keyword evidence="5" id="KW-0175">Coiled coil</keyword>
<dbReference type="InterPro" id="IPR030379">
    <property type="entry name" value="G_SEPTIN_dom"/>
</dbReference>
<keyword evidence="8" id="KW-1185">Reference proteome</keyword>
<dbReference type="PIRSF" id="PIRSF006698">
    <property type="entry name" value="Septin"/>
    <property type="match status" value="1"/>
</dbReference>
<comment type="subcellular location">
    <subcellularLocation>
        <location evidence="1">Bud neck</location>
    </subcellularLocation>
</comment>
<sequence length="368" mass="42012">MTLSTIKSPEEIRRLKNFKRGIDFTILIVGEEGIGKSSFINCLCQKTVIPPNMDQVNPVNASLNSDLRIEKIHVDIVEENSTPISLNLILAPGFGENIDNSLATAKIVKYLELQFDLVLKEEYKIERNQNFKDGRPHAALYFIRATSKGLRELDIEVMKELSKRCNLIPVIGKADSLTSEELVLNRRLIFSDIKRNDIKIYDFGNNDTGFEQIDELNIFENCLPFAVSGSYETKQIKGSIVHVREYPWGTFKVEDVKHNDFTLLRNVLFGSHLQELKESTSVMIYEKYRKAKLRNSVPKFANGELKIAQSPQGYEDPTIYSTEMETGKSGNELENQLKDLMNKKKLLETYTNEVKLLEEKLHIASLEG</sequence>
<evidence type="ECO:0000256" key="1">
    <source>
        <dbReference type="ARBA" id="ARBA00004266"/>
    </source>
</evidence>
<comment type="caution">
    <text evidence="7">The sequence shown here is derived from an EMBL/GenBank/DDBJ whole genome shotgun (WGS) entry which is preliminary data.</text>
</comment>
<dbReference type="PROSITE" id="PS51719">
    <property type="entry name" value="G_SEPTIN"/>
    <property type="match status" value="1"/>
</dbReference>
<dbReference type="GO" id="GO:0005525">
    <property type="term" value="F:GTP binding"/>
    <property type="evidence" value="ECO:0007669"/>
    <property type="project" value="UniProtKB-KW"/>
</dbReference>
<dbReference type="AlphaFoldDB" id="A0A9P8P477"/>
<evidence type="ECO:0000256" key="4">
    <source>
        <dbReference type="RuleBase" id="RU004560"/>
    </source>
</evidence>
<evidence type="ECO:0000259" key="6">
    <source>
        <dbReference type="PROSITE" id="PS51719"/>
    </source>
</evidence>
<dbReference type="EMBL" id="JAEUBF010001473">
    <property type="protein sequence ID" value="KAH3664394.1"/>
    <property type="molecule type" value="Genomic_DNA"/>
</dbReference>
<evidence type="ECO:0000313" key="8">
    <source>
        <dbReference type="Proteomes" id="UP000769528"/>
    </source>
</evidence>
<dbReference type="InterPro" id="IPR016491">
    <property type="entry name" value="Septin"/>
</dbReference>
<keyword evidence="2 4" id="KW-0547">Nucleotide-binding</keyword>
<keyword evidence="3 4" id="KW-0342">GTP-binding</keyword>
<dbReference type="OrthoDB" id="416553at2759"/>
<dbReference type="InterPro" id="IPR027417">
    <property type="entry name" value="P-loop_NTPase"/>
</dbReference>
<dbReference type="GO" id="GO:0031105">
    <property type="term" value="C:septin complex"/>
    <property type="evidence" value="ECO:0007669"/>
    <property type="project" value="UniProtKB-ARBA"/>
</dbReference>
<evidence type="ECO:0000256" key="2">
    <source>
        <dbReference type="ARBA" id="ARBA00022741"/>
    </source>
</evidence>
<proteinExistence type="inferred from homology"/>